<keyword evidence="2" id="KW-1185">Reference proteome</keyword>
<proteinExistence type="predicted"/>
<comment type="caution">
    <text evidence="1">The sequence shown here is derived from an EMBL/GenBank/DDBJ whole genome shotgun (WGS) entry which is preliminary data.</text>
</comment>
<evidence type="ECO:0000313" key="2">
    <source>
        <dbReference type="Proteomes" id="UP001203852"/>
    </source>
</evidence>
<organism evidence="1 2">
    <name type="scientific">Exophiala viscosa</name>
    <dbReference type="NCBI Taxonomy" id="2486360"/>
    <lineage>
        <taxon>Eukaryota</taxon>
        <taxon>Fungi</taxon>
        <taxon>Dikarya</taxon>
        <taxon>Ascomycota</taxon>
        <taxon>Pezizomycotina</taxon>
        <taxon>Eurotiomycetes</taxon>
        <taxon>Chaetothyriomycetidae</taxon>
        <taxon>Chaetothyriales</taxon>
        <taxon>Herpotrichiellaceae</taxon>
        <taxon>Exophiala</taxon>
    </lineage>
</organism>
<gene>
    <name evidence="1" type="ORF">EDD36DRAFT_417885</name>
</gene>
<sequence>MCGRCTASCMVCYDGRYPHLTALLKQEARSRWSKPIFKVLKATGKATMDDLPTAWRPAFGVVQRSTNGGSRSSPVRHGVCAANIATLGNAERYWRIRPEYRNLGSESCESKTSSQAKAHVPPLLAYHSFLTYVGREFSAGARSDGPISGSLRYQEWKIEGSRNATKGRVDKGKDRECTERCRKTQQWSGIRPRNRKSSGQSWEAPEAPGALPTLSVLLTTQMDCSVDFCLISQ</sequence>
<reference evidence="1" key="1">
    <citation type="journal article" date="2022" name="bioRxiv">
        <title>Deciphering the potential niche of two novel black yeast fungi from a biological soil crust based on their genomes, phenotypes, and melanin regulation.</title>
        <authorList>
            <consortium name="DOE Joint Genome Institute"/>
            <person name="Carr E.C."/>
            <person name="Barton Q."/>
            <person name="Grambo S."/>
            <person name="Sullivan M."/>
            <person name="Renfro C.M."/>
            <person name="Kuo A."/>
            <person name="Pangilinan J."/>
            <person name="Lipzen A."/>
            <person name="Keymanesh K."/>
            <person name="Savage E."/>
            <person name="Barry K."/>
            <person name="Grigoriev I.V."/>
            <person name="Riekhof W.R."/>
            <person name="Harris S.S."/>
        </authorList>
    </citation>
    <scope>NUCLEOTIDE SEQUENCE</scope>
    <source>
        <strain evidence="1">JF 03-4F</strain>
    </source>
</reference>
<evidence type="ECO:0000313" key="1">
    <source>
        <dbReference type="EMBL" id="KAI1614036.1"/>
    </source>
</evidence>
<dbReference type="AlphaFoldDB" id="A0AAN6DWR6"/>
<dbReference type="Proteomes" id="UP001203852">
    <property type="component" value="Unassembled WGS sequence"/>
</dbReference>
<protein>
    <submittedName>
        <fullName evidence="1">Uncharacterized protein</fullName>
    </submittedName>
</protein>
<name>A0AAN6DWR6_9EURO</name>
<dbReference type="EMBL" id="MU404353">
    <property type="protein sequence ID" value="KAI1614036.1"/>
    <property type="molecule type" value="Genomic_DNA"/>
</dbReference>
<accession>A0AAN6DWR6</accession>